<evidence type="ECO:0000259" key="1">
    <source>
        <dbReference type="Pfam" id="PF00646"/>
    </source>
</evidence>
<proteinExistence type="predicted"/>
<dbReference type="PANTHER" id="PTHR31672">
    <property type="entry name" value="BNACNNG10540D PROTEIN"/>
    <property type="match status" value="1"/>
</dbReference>
<dbReference type="InterPro" id="IPR036047">
    <property type="entry name" value="F-box-like_dom_sf"/>
</dbReference>
<dbReference type="AlphaFoldDB" id="A0AAV1C2L4"/>
<accession>A0AAV1C2L4</accession>
<dbReference type="Pfam" id="PF00646">
    <property type="entry name" value="F-box"/>
    <property type="match status" value="1"/>
</dbReference>
<dbReference type="InterPro" id="IPR001810">
    <property type="entry name" value="F-box_dom"/>
</dbReference>
<reference evidence="2" key="1">
    <citation type="submission" date="2023-03" db="EMBL/GenBank/DDBJ databases">
        <authorList>
            <person name="Julca I."/>
        </authorList>
    </citation>
    <scope>NUCLEOTIDE SEQUENCE</scope>
</reference>
<dbReference type="InterPro" id="IPR050796">
    <property type="entry name" value="SCF_F-box_component"/>
</dbReference>
<dbReference type="EMBL" id="OX459118">
    <property type="protein sequence ID" value="CAI9089891.1"/>
    <property type="molecule type" value="Genomic_DNA"/>
</dbReference>
<gene>
    <name evidence="2" type="ORF">OLC1_LOCUS2151</name>
</gene>
<dbReference type="Proteomes" id="UP001161247">
    <property type="component" value="Chromosome 1"/>
</dbReference>
<protein>
    <submittedName>
        <fullName evidence="2">OLC1v1024542C1</fullName>
    </submittedName>
</protein>
<sequence length="324" mass="37598">MANPAHHYQCVDFLTNLPNDLMEDIMMRVDLPTVGRAHCVARFWKAIWSNIGFCDRFCKLRVLNGPSSLLFISQQNMYTSYFPQRMKFVGANAVDDTADICCKSNLLSVHQWFVQKTGQQRMIAGPFCPSFVNHYWNATFDFIESMGIYCIIALGQLPNGRMHAKYLSWMPYQSLNGVVFESWQLINSLCPRVIMPSGLFVGDTVYWCINKVIHWPIDQISRRELLITFSCSSQTFNIIQAPNDEHWKTYPYGFHNNTKLLNLQGKLCVVDEEFICLTGLFQMWEWTNDGDRNLRYHWRNLHSMMLHFTGPTLPVPLRGPFSGH</sequence>
<name>A0AAV1C2L4_OLDCO</name>
<dbReference type="SUPFAM" id="SSF81383">
    <property type="entry name" value="F-box domain"/>
    <property type="match status" value="1"/>
</dbReference>
<organism evidence="2 3">
    <name type="scientific">Oldenlandia corymbosa var. corymbosa</name>
    <dbReference type="NCBI Taxonomy" id="529605"/>
    <lineage>
        <taxon>Eukaryota</taxon>
        <taxon>Viridiplantae</taxon>
        <taxon>Streptophyta</taxon>
        <taxon>Embryophyta</taxon>
        <taxon>Tracheophyta</taxon>
        <taxon>Spermatophyta</taxon>
        <taxon>Magnoliopsida</taxon>
        <taxon>eudicotyledons</taxon>
        <taxon>Gunneridae</taxon>
        <taxon>Pentapetalae</taxon>
        <taxon>asterids</taxon>
        <taxon>lamiids</taxon>
        <taxon>Gentianales</taxon>
        <taxon>Rubiaceae</taxon>
        <taxon>Rubioideae</taxon>
        <taxon>Spermacoceae</taxon>
        <taxon>Hedyotis-Oldenlandia complex</taxon>
        <taxon>Oldenlandia</taxon>
    </lineage>
</organism>
<keyword evidence="3" id="KW-1185">Reference proteome</keyword>
<feature type="domain" description="F-box" evidence="1">
    <location>
        <begin position="14"/>
        <end position="53"/>
    </location>
</feature>
<evidence type="ECO:0000313" key="3">
    <source>
        <dbReference type="Proteomes" id="UP001161247"/>
    </source>
</evidence>
<evidence type="ECO:0000313" key="2">
    <source>
        <dbReference type="EMBL" id="CAI9089891.1"/>
    </source>
</evidence>